<dbReference type="InterPro" id="IPR018392">
    <property type="entry name" value="LysM"/>
</dbReference>
<protein>
    <submittedName>
        <fullName evidence="2">LysM peptidoglycan-binding domain-containing protein</fullName>
    </submittedName>
</protein>
<evidence type="ECO:0000313" key="2">
    <source>
        <dbReference type="EMBL" id="MDR5711399.1"/>
    </source>
</evidence>
<reference evidence="3" key="1">
    <citation type="submission" date="2023-07" db="EMBL/GenBank/DDBJ databases">
        <title>Description of three actinobacteria isolated from air of manufacturing shop in a pharmaceutical factory.</title>
        <authorList>
            <person name="Zhang D.-F."/>
        </authorList>
    </citation>
    <scope>NUCLEOTIDE SEQUENCE [LARGE SCALE GENOMIC DNA]</scope>
    <source>
        <strain evidence="3">CCTCC AB 207010</strain>
    </source>
</reference>
<accession>A0ABU1FRW3</accession>
<evidence type="ECO:0000313" key="3">
    <source>
        <dbReference type="Proteomes" id="UP001260872"/>
    </source>
</evidence>
<comment type="caution">
    <text evidence="2">The sequence shown here is derived from an EMBL/GenBank/DDBJ whole genome shotgun (WGS) entry which is preliminary data.</text>
</comment>
<dbReference type="Gene3D" id="3.10.350.10">
    <property type="entry name" value="LysM domain"/>
    <property type="match status" value="1"/>
</dbReference>
<dbReference type="EMBL" id="JAVKGT010000008">
    <property type="protein sequence ID" value="MDR5711399.1"/>
    <property type="molecule type" value="Genomic_DNA"/>
</dbReference>
<dbReference type="Proteomes" id="UP001260872">
    <property type="component" value="Unassembled WGS sequence"/>
</dbReference>
<gene>
    <name evidence="2" type="ORF">RH857_04525</name>
</gene>
<feature type="domain" description="LysM" evidence="1">
    <location>
        <begin position="168"/>
        <end position="220"/>
    </location>
</feature>
<dbReference type="SUPFAM" id="SSF54106">
    <property type="entry name" value="LysM domain"/>
    <property type="match status" value="1"/>
</dbReference>
<name>A0ABU1FRW3_9MICC</name>
<keyword evidence="3" id="KW-1185">Reference proteome</keyword>
<evidence type="ECO:0000259" key="1">
    <source>
        <dbReference type="PROSITE" id="PS51782"/>
    </source>
</evidence>
<dbReference type="Pfam" id="PF01476">
    <property type="entry name" value="LysM"/>
    <property type="match status" value="1"/>
</dbReference>
<dbReference type="SMART" id="SM00257">
    <property type="entry name" value="LysM"/>
    <property type="match status" value="1"/>
</dbReference>
<dbReference type="RefSeq" id="WP_310536781.1">
    <property type="nucleotide sequence ID" value="NZ_BAAAOC010000022.1"/>
</dbReference>
<organism evidence="2 3">
    <name type="scientific">Nesterenkonia flava</name>
    <dbReference type="NCBI Taxonomy" id="469799"/>
    <lineage>
        <taxon>Bacteria</taxon>
        <taxon>Bacillati</taxon>
        <taxon>Actinomycetota</taxon>
        <taxon>Actinomycetes</taxon>
        <taxon>Micrococcales</taxon>
        <taxon>Micrococcaceae</taxon>
        <taxon>Nesterenkonia</taxon>
    </lineage>
</organism>
<dbReference type="CDD" id="cd00118">
    <property type="entry name" value="LysM"/>
    <property type="match status" value="1"/>
</dbReference>
<dbReference type="PROSITE" id="PS51782">
    <property type="entry name" value="LYSM"/>
    <property type="match status" value="1"/>
</dbReference>
<dbReference type="PANTHER" id="PTHR34700">
    <property type="entry name" value="POTASSIUM BINDING PROTEIN KBP"/>
    <property type="match status" value="1"/>
</dbReference>
<dbReference type="PANTHER" id="PTHR34700:SF4">
    <property type="entry name" value="PHAGE-LIKE ELEMENT PBSX PROTEIN XKDP"/>
    <property type="match status" value="1"/>
</dbReference>
<dbReference type="InterPro" id="IPR052196">
    <property type="entry name" value="Bact_Kbp"/>
</dbReference>
<proteinExistence type="predicted"/>
<dbReference type="InterPro" id="IPR036779">
    <property type="entry name" value="LysM_dom_sf"/>
</dbReference>
<sequence length="223" mass="25962">MPTARILAGRQSHRSVTVTAKGGATRPMRIVPNTWTFDGNAHISELDRPGMKPVTRRSSDDLLRLQFEQTMAHPSPYASVQGDVNWFRDKAVHAIPVRFSNMPRQWWGWWLIEDLRIDVHRMNPDNSRISRATLHWRCVEYQETTAKIVKSPPPPKPRGANAKQSTYRWHTVVQGDWLSKIAQRYYGNAMEWPRIYRANKAEIDKRGNPDRIFPGQRFRIPPK</sequence>